<reference evidence="2" key="1">
    <citation type="journal article" date="2021" name="Genome Biol. Evol.">
        <title>A High-Quality Reference Genome for a Parasitic Bivalve with Doubly Uniparental Inheritance (Bivalvia: Unionida).</title>
        <authorList>
            <person name="Smith C.H."/>
        </authorList>
    </citation>
    <scope>NUCLEOTIDE SEQUENCE</scope>
    <source>
        <strain evidence="2">CHS0354</strain>
    </source>
</reference>
<proteinExistence type="predicted"/>
<keyword evidence="1" id="KW-0812">Transmembrane</keyword>
<evidence type="ECO:0000256" key="1">
    <source>
        <dbReference type="SAM" id="Phobius"/>
    </source>
</evidence>
<dbReference type="Proteomes" id="UP001195483">
    <property type="component" value="Unassembled WGS sequence"/>
</dbReference>
<reference evidence="2" key="3">
    <citation type="submission" date="2023-05" db="EMBL/GenBank/DDBJ databases">
        <authorList>
            <person name="Smith C.H."/>
        </authorList>
    </citation>
    <scope>NUCLEOTIDE SEQUENCE</scope>
    <source>
        <strain evidence="2">CHS0354</strain>
        <tissue evidence="2">Mantle</tissue>
    </source>
</reference>
<reference evidence="2" key="2">
    <citation type="journal article" date="2021" name="Genome Biol. Evol.">
        <title>Developing a high-quality reference genome for a parasitic bivalve with doubly uniparental inheritance (Bivalvia: Unionida).</title>
        <authorList>
            <person name="Smith C.H."/>
        </authorList>
    </citation>
    <scope>NUCLEOTIDE SEQUENCE</scope>
    <source>
        <strain evidence="2">CHS0354</strain>
        <tissue evidence="2">Mantle</tissue>
    </source>
</reference>
<keyword evidence="1" id="KW-0472">Membrane</keyword>
<organism evidence="2 3">
    <name type="scientific">Potamilus streckersoni</name>
    <dbReference type="NCBI Taxonomy" id="2493646"/>
    <lineage>
        <taxon>Eukaryota</taxon>
        <taxon>Metazoa</taxon>
        <taxon>Spiralia</taxon>
        <taxon>Lophotrochozoa</taxon>
        <taxon>Mollusca</taxon>
        <taxon>Bivalvia</taxon>
        <taxon>Autobranchia</taxon>
        <taxon>Heteroconchia</taxon>
        <taxon>Palaeoheterodonta</taxon>
        <taxon>Unionida</taxon>
        <taxon>Unionoidea</taxon>
        <taxon>Unionidae</taxon>
        <taxon>Ambleminae</taxon>
        <taxon>Lampsilini</taxon>
        <taxon>Potamilus</taxon>
    </lineage>
</organism>
<keyword evidence="1" id="KW-1133">Transmembrane helix</keyword>
<sequence>MVSYFTNVLSYTMLCGVITSLCAGLMYDKGKGKYSSEDILWIVCITKQLT</sequence>
<accession>A0AAE0RRE1</accession>
<evidence type="ECO:0000313" key="2">
    <source>
        <dbReference type="EMBL" id="KAK3578242.1"/>
    </source>
</evidence>
<feature type="transmembrane region" description="Helical" evidence="1">
    <location>
        <begin position="6"/>
        <end position="27"/>
    </location>
</feature>
<protein>
    <submittedName>
        <fullName evidence="2">Uncharacterized protein</fullName>
    </submittedName>
</protein>
<gene>
    <name evidence="2" type="ORF">CHS0354_011559</name>
</gene>
<name>A0AAE0RRE1_9BIVA</name>
<keyword evidence="3" id="KW-1185">Reference proteome</keyword>
<evidence type="ECO:0000313" key="3">
    <source>
        <dbReference type="Proteomes" id="UP001195483"/>
    </source>
</evidence>
<dbReference type="AlphaFoldDB" id="A0AAE0RRE1"/>
<dbReference type="EMBL" id="JAEAOA010000709">
    <property type="protein sequence ID" value="KAK3578242.1"/>
    <property type="molecule type" value="Genomic_DNA"/>
</dbReference>
<comment type="caution">
    <text evidence="2">The sequence shown here is derived from an EMBL/GenBank/DDBJ whole genome shotgun (WGS) entry which is preliminary data.</text>
</comment>